<feature type="compositionally biased region" description="Basic and acidic residues" evidence="3">
    <location>
        <begin position="358"/>
        <end position="372"/>
    </location>
</feature>
<dbReference type="GeneTree" id="ENSGT00530000062932"/>
<reference evidence="5" key="2">
    <citation type="submission" date="2025-09" db="UniProtKB">
        <authorList>
            <consortium name="Ensembl"/>
        </authorList>
    </citation>
    <scope>IDENTIFICATION</scope>
</reference>
<feature type="domain" description="Golgin subfamily A conserved" evidence="4">
    <location>
        <begin position="1"/>
        <end position="363"/>
    </location>
</feature>
<evidence type="ECO:0000313" key="6">
    <source>
        <dbReference type="Proteomes" id="UP000694414"/>
    </source>
</evidence>
<feature type="region of interest" description="Disordered" evidence="3">
    <location>
        <begin position="358"/>
        <end position="414"/>
    </location>
</feature>
<accession>A0A8C8YKS0</accession>
<proteinExistence type="predicted"/>
<evidence type="ECO:0000256" key="1">
    <source>
        <dbReference type="ARBA" id="ARBA00023054"/>
    </source>
</evidence>
<reference evidence="5" key="1">
    <citation type="submission" date="2025-08" db="UniProtKB">
        <authorList>
            <consortium name="Ensembl"/>
        </authorList>
    </citation>
    <scope>IDENTIFICATION</scope>
</reference>
<dbReference type="GO" id="GO:0007030">
    <property type="term" value="P:Golgi organization"/>
    <property type="evidence" value="ECO:0007669"/>
    <property type="project" value="TreeGrafter"/>
</dbReference>
<dbReference type="GO" id="GO:0032580">
    <property type="term" value="C:Golgi cisterna membrane"/>
    <property type="evidence" value="ECO:0007669"/>
    <property type="project" value="TreeGrafter"/>
</dbReference>
<feature type="coiled-coil region" evidence="2">
    <location>
        <begin position="217"/>
        <end position="356"/>
    </location>
</feature>
<dbReference type="Ensembl" id="ENSPSMT00000006412.1">
    <property type="protein sequence ID" value="ENSPSMP00000005367.1"/>
    <property type="gene ID" value="ENSPSMG00000004125.1"/>
</dbReference>
<dbReference type="InterPro" id="IPR043976">
    <property type="entry name" value="GOLGA_cons_dom"/>
</dbReference>
<dbReference type="Pfam" id="PF15070">
    <property type="entry name" value="GOLGA2L5"/>
    <property type="match status" value="1"/>
</dbReference>
<dbReference type="AlphaFoldDB" id="A0A8C8YKS0"/>
<dbReference type="Pfam" id="PF19046">
    <property type="entry name" value="GM130_C"/>
    <property type="match status" value="1"/>
</dbReference>
<organism evidence="5 6">
    <name type="scientific">Prolemur simus</name>
    <name type="common">Greater bamboo lemur</name>
    <name type="synonym">Hapalemur simus</name>
    <dbReference type="NCBI Taxonomy" id="1328070"/>
    <lineage>
        <taxon>Eukaryota</taxon>
        <taxon>Metazoa</taxon>
        <taxon>Chordata</taxon>
        <taxon>Craniata</taxon>
        <taxon>Vertebrata</taxon>
        <taxon>Euteleostomi</taxon>
        <taxon>Mammalia</taxon>
        <taxon>Eutheria</taxon>
        <taxon>Euarchontoglires</taxon>
        <taxon>Primates</taxon>
        <taxon>Strepsirrhini</taxon>
        <taxon>Lemuriformes</taxon>
        <taxon>Lemuridae</taxon>
        <taxon>Prolemur</taxon>
    </lineage>
</organism>
<dbReference type="Proteomes" id="UP000694414">
    <property type="component" value="Unplaced"/>
</dbReference>
<dbReference type="PANTHER" id="PTHR10881:SF46">
    <property type="entry name" value="GOLGIN SUBFAMILY A MEMBER 2"/>
    <property type="match status" value="1"/>
</dbReference>
<sequence length="456" mass="51102">MQNDRATISRAVSQNLELKKQLAELQDGFIKLSNDNMEITSALQSEQHVKTELAKKLGQLQEKLGELKDTVQLKSDEVKSLQQERDEYLLYMQQYAAAYQQLIPNGRPCTGSSCSRPRPWISCSRRKFRALQGAMVAERARQELQETQVRELLRAGPPSGRTWQPLCLLTLFPGPLGVPGRDGLDKEGAEKEEGIDEKVARPKPSILQDLEIFSSALASAEEEQAQLGRQLRAQKVRCLALQAAPAPGIAGDVVSGETYQALQVNMEKLQKRFVALMQEKVDLTEQVEELEQRCDQLAGETDTIGEYVTLYQHQRVALKQQQHQNEEYVGQMAREKEETKAKMLELQGLVMQLLKEHNKDHGKDLPDTHSAGEEPTPGPSALQELGAHKQGEVSLANKEPAQEVARRGSGSENHTAQQIMELLHEIRCPNDETGLGINPCLPYWNKERNQCKVCIT</sequence>
<name>A0A8C8YKS0_PROSS</name>
<keyword evidence="6" id="KW-1185">Reference proteome</keyword>
<dbReference type="InterPro" id="IPR043937">
    <property type="entry name" value="GOLGA_C"/>
</dbReference>
<dbReference type="GO" id="GO:0005801">
    <property type="term" value="C:cis-Golgi network"/>
    <property type="evidence" value="ECO:0007669"/>
    <property type="project" value="InterPro"/>
</dbReference>
<keyword evidence="1 2" id="KW-0175">Coiled coil</keyword>
<evidence type="ECO:0000256" key="3">
    <source>
        <dbReference type="SAM" id="MobiDB-lite"/>
    </source>
</evidence>
<feature type="coiled-coil region" evidence="2">
    <location>
        <begin position="8"/>
        <end position="84"/>
    </location>
</feature>
<dbReference type="PANTHER" id="PTHR10881">
    <property type="entry name" value="GOLGIN SUBFAMILY A MEMBER-RELATED"/>
    <property type="match status" value="1"/>
</dbReference>
<evidence type="ECO:0000259" key="4">
    <source>
        <dbReference type="Pfam" id="PF15070"/>
    </source>
</evidence>
<protein>
    <recommendedName>
        <fullName evidence="4">Golgin subfamily A conserved domain-containing protein</fullName>
    </recommendedName>
</protein>
<evidence type="ECO:0000256" key="2">
    <source>
        <dbReference type="SAM" id="Coils"/>
    </source>
</evidence>
<dbReference type="GO" id="GO:0000137">
    <property type="term" value="C:Golgi cis cisterna"/>
    <property type="evidence" value="ECO:0007669"/>
    <property type="project" value="TreeGrafter"/>
</dbReference>
<dbReference type="InterPro" id="IPR024858">
    <property type="entry name" value="GOLGA"/>
</dbReference>
<evidence type="ECO:0000313" key="5">
    <source>
        <dbReference type="Ensembl" id="ENSPSMP00000005367.1"/>
    </source>
</evidence>